<gene>
    <name evidence="4" type="ORF">BJ875DRAFT_541535</name>
</gene>
<dbReference type="AlphaFoldDB" id="A0A9P7YND6"/>
<feature type="compositionally biased region" description="Basic and acidic residues" evidence="1">
    <location>
        <begin position="314"/>
        <end position="327"/>
    </location>
</feature>
<feature type="transmembrane region" description="Helical" evidence="2">
    <location>
        <begin position="211"/>
        <end position="232"/>
    </location>
</feature>
<dbReference type="EMBL" id="MU251413">
    <property type="protein sequence ID" value="KAG9236193.1"/>
    <property type="molecule type" value="Genomic_DNA"/>
</dbReference>
<evidence type="ECO:0000313" key="4">
    <source>
        <dbReference type="EMBL" id="KAG9236193.1"/>
    </source>
</evidence>
<reference evidence="4" key="1">
    <citation type="journal article" date="2021" name="IMA Fungus">
        <title>Genomic characterization of three marine fungi, including Emericellopsis atlantica sp. nov. with signatures of a generalist lifestyle and marine biomass degradation.</title>
        <authorList>
            <person name="Hagestad O.C."/>
            <person name="Hou L."/>
            <person name="Andersen J.H."/>
            <person name="Hansen E.H."/>
            <person name="Altermark B."/>
            <person name="Li C."/>
            <person name="Kuhnert E."/>
            <person name="Cox R.J."/>
            <person name="Crous P.W."/>
            <person name="Spatafora J.W."/>
            <person name="Lail K."/>
            <person name="Amirebrahimi M."/>
            <person name="Lipzen A."/>
            <person name="Pangilinan J."/>
            <person name="Andreopoulos W."/>
            <person name="Hayes R.D."/>
            <person name="Ng V."/>
            <person name="Grigoriev I.V."/>
            <person name="Jackson S.A."/>
            <person name="Sutton T.D.S."/>
            <person name="Dobson A.D.W."/>
            <person name="Rama T."/>
        </authorList>
    </citation>
    <scope>NUCLEOTIDE SEQUENCE</scope>
    <source>
        <strain evidence="4">TRa018bII</strain>
    </source>
</reference>
<feature type="transmembrane region" description="Helical" evidence="2">
    <location>
        <begin position="132"/>
        <end position="154"/>
    </location>
</feature>
<evidence type="ECO:0000313" key="5">
    <source>
        <dbReference type="Proteomes" id="UP000824998"/>
    </source>
</evidence>
<protein>
    <recommendedName>
        <fullName evidence="3">Rhodopsin domain-containing protein</fullName>
    </recommendedName>
</protein>
<feature type="domain" description="Rhodopsin" evidence="3">
    <location>
        <begin position="41"/>
        <end position="272"/>
    </location>
</feature>
<name>A0A9P7YND6_9HELO</name>
<feature type="compositionally biased region" description="Basic residues" evidence="1">
    <location>
        <begin position="300"/>
        <end position="313"/>
    </location>
</feature>
<organism evidence="4 5">
    <name type="scientific">Amylocarpus encephaloides</name>
    <dbReference type="NCBI Taxonomy" id="45428"/>
    <lineage>
        <taxon>Eukaryota</taxon>
        <taxon>Fungi</taxon>
        <taxon>Dikarya</taxon>
        <taxon>Ascomycota</taxon>
        <taxon>Pezizomycotina</taxon>
        <taxon>Leotiomycetes</taxon>
        <taxon>Helotiales</taxon>
        <taxon>Helotiales incertae sedis</taxon>
        <taxon>Amylocarpus</taxon>
    </lineage>
</organism>
<dbReference type="PANTHER" id="PTHR38794">
    <property type="entry name" value="INTEGRAL MEMBRANE PROTEIN"/>
    <property type="match status" value="1"/>
</dbReference>
<feature type="region of interest" description="Disordered" evidence="1">
    <location>
        <begin position="294"/>
        <end position="327"/>
    </location>
</feature>
<dbReference type="InterPro" id="IPR049326">
    <property type="entry name" value="Rhodopsin_dom_fungi"/>
</dbReference>
<feature type="transmembrane region" description="Helical" evidence="2">
    <location>
        <begin position="20"/>
        <end position="43"/>
    </location>
</feature>
<keyword evidence="2" id="KW-1133">Transmembrane helix</keyword>
<dbReference type="Pfam" id="PF20684">
    <property type="entry name" value="Fung_rhodopsin"/>
    <property type="match status" value="1"/>
</dbReference>
<dbReference type="Proteomes" id="UP000824998">
    <property type="component" value="Unassembled WGS sequence"/>
</dbReference>
<evidence type="ECO:0000256" key="2">
    <source>
        <dbReference type="SAM" id="Phobius"/>
    </source>
</evidence>
<dbReference type="PANTHER" id="PTHR38794:SF1">
    <property type="entry name" value="INTEGRAL MEMBRANE PROTEIN"/>
    <property type="match status" value="1"/>
</dbReference>
<dbReference type="OrthoDB" id="3918601at2759"/>
<evidence type="ECO:0000259" key="3">
    <source>
        <dbReference type="Pfam" id="PF20684"/>
    </source>
</evidence>
<keyword evidence="5" id="KW-1185">Reference proteome</keyword>
<keyword evidence="2" id="KW-0472">Membrane</keyword>
<keyword evidence="2" id="KW-0812">Transmembrane</keyword>
<feature type="transmembrane region" description="Helical" evidence="2">
    <location>
        <begin position="180"/>
        <end position="199"/>
    </location>
</feature>
<feature type="transmembrane region" description="Helical" evidence="2">
    <location>
        <begin position="104"/>
        <end position="125"/>
    </location>
</feature>
<sequence length="327" mass="35878">MSFSVGVRDRPTISDSNTSPLIQILSWLFLSLIIISVAAQFITKRAISRRFGPSDGLLLVALLLAIGQISTLLSPAGREIGNSSIELPVEKANGALKALYSGDMLIILTLTVVKGSVLVALYAITPIMSHRIVIYATTAVTLGWGISGIFATAFQCPSPHRWNLADQQCIDIRALKTYSASMNILTDVALIIIPTIVILPTQMAWEKRLTVLGGFWFRLLAIVATAIQIIFIRRLVVDEHILNTVWQTVVCQEIVLATSIITACIPFLKPFLMSLESGFLRADDENRRTAAGLYGSGAKSSRRTKSYIKMKSQKSREESIKVQETDV</sequence>
<comment type="caution">
    <text evidence="4">The sequence shown here is derived from an EMBL/GenBank/DDBJ whole genome shotgun (WGS) entry which is preliminary data.</text>
</comment>
<accession>A0A9P7YND6</accession>
<evidence type="ECO:0000256" key="1">
    <source>
        <dbReference type="SAM" id="MobiDB-lite"/>
    </source>
</evidence>
<proteinExistence type="predicted"/>